<reference evidence="8 9" key="1">
    <citation type="submission" date="2016-11" db="EMBL/GenBank/DDBJ databases">
        <authorList>
            <person name="Jaros S."/>
            <person name="Januszkiewicz K."/>
            <person name="Wedrychowicz H."/>
        </authorList>
    </citation>
    <scope>NUCLEOTIDE SEQUENCE [LARGE SCALE GENOMIC DNA]</scope>
    <source>
        <strain evidence="8 9">DSM 45408</strain>
    </source>
</reference>
<dbReference type="PANTHER" id="PTHR38459:SF1">
    <property type="entry name" value="PROPHAGE BACTOPRENOL-LINKED GLUCOSE TRANSLOCASE HOMOLOG"/>
    <property type="match status" value="1"/>
</dbReference>
<dbReference type="PANTHER" id="PTHR38459">
    <property type="entry name" value="PROPHAGE BACTOPRENOL-LINKED GLUCOSE TRANSLOCASE HOMOLOG"/>
    <property type="match status" value="1"/>
</dbReference>
<comment type="subcellular location">
    <subcellularLocation>
        <location evidence="1">Membrane</location>
        <topology evidence="1">Multi-pass membrane protein</topology>
    </subcellularLocation>
</comment>
<protein>
    <submittedName>
        <fullName evidence="8">Putative flippase GtrA (Transmembrane translocase of bactoprenol-linked glucose)</fullName>
    </submittedName>
</protein>
<evidence type="ECO:0000259" key="7">
    <source>
        <dbReference type="Pfam" id="PF04138"/>
    </source>
</evidence>
<dbReference type="STRING" id="1070870.SAMN05444351_3470"/>
<keyword evidence="5 6" id="KW-0472">Membrane</keyword>
<accession>A0A1M5NAA1</accession>
<dbReference type="InterPro" id="IPR051401">
    <property type="entry name" value="GtrA_CellWall_Glycosyl"/>
</dbReference>
<evidence type="ECO:0000313" key="9">
    <source>
        <dbReference type="Proteomes" id="UP000184471"/>
    </source>
</evidence>
<keyword evidence="9" id="KW-1185">Reference proteome</keyword>
<evidence type="ECO:0000256" key="2">
    <source>
        <dbReference type="ARBA" id="ARBA00009399"/>
    </source>
</evidence>
<evidence type="ECO:0000256" key="1">
    <source>
        <dbReference type="ARBA" id="ARBA00004141"/>
    </source>
</evidence>
<dbReference type="InterPro" id="IPR007267">
    <property type="entry name" value="GtrA_DPMS_TM"/>
</dbReference>
<organism evidence="8 9">
    <name type="scientific">Geodermatophilus nigrescens</name>
    <dbReference type="NCBI Taxonomy" id="1070870"/>
    <lineage>
        <taxon>Bacteria</taxon>
        <taxon>Bacillati</taxon>
        <taxon>Actinomycetota</taxon>
        <taxon>Actinomycetes</taxon>
        <taxon>Geodermatophilales</taxon>
        <taxon>Geodermatophilaceae</taxon>
        <taxon>Geodermatophilus</taxon>
    </lineage>
</organism>
<dbReference type="Proteomes" id="UP000184471">
    <property type="component" value="Unassembled WGS sequence"/>
</dbReference>
<evidence type="ECO:0000256" key="4">
    <source>
        <dbReference type="ARBA" id="ARBA00022989"/>
    </source>
</evidence>
<evidence type="ECO:0000256" key="6">
    <source>
        <dbReference type="SAM" id="Phobius"/>
    </source>
</evidence>
<evidence type="ECO:0000256" key="5">
    <source>
        <dbReference type="ARBA" id="ARBA00023136"/>
    </source>
</evidence>
<feature type="transmembrane region" description="Helical" evidence="6">
    <location>
        <begin position="39"/>
        <end position="60"/>
    </location>
</feature>
<evidence type="ECO:0000313" key="8">
    <source>
        <dbReference type="EMBL" id="SHG86427.1"/>
    </source>
</evidence>
<feature type="domain" description="GtrA/DPMS transmembrane" evidence="7">
    <location>
        <begin position="15"/>
        <end position="125"/>
    </location>
</feature>
<name>A0A1M5NAA1_9ACTN</name>
<keyword evidence="4 6" id="KW-1133">Transmembrane helix</keyword>
<feature type="transmembrane region" description="Helical" evidence="6">
    <location>
        <begin position="72"/>
        <end position="92"/>
    </location>
</feature>
<dbReference type="OrthoDB" id="5191773at2"/>
<dbReference type="AlphaFoldDB" id="A0A1M5NAA1"/>
<feature type="transmembrane region" description="Helical" evidence="6">
    <location>
        <begin position="12"/>
        <end position="33"/>
    </location>
</feature>
<dbReference type="GO" id="GO:0005886">
    <property type="term" value="C:plasma membrane"/>
    <property type="evidence" value="ECO:0007669"/>
    <property type="project" value="TreeGrafter"/>
</dbReference>
<dbReference type="EMBL" id="FQVX01000003">
    <property type="protein sequence ID" value="SHG86427.1"/>
    <property type="molecule type" value="Genomic_DNA"/>
</dbReference>
<dbReference type="RefSeq" id="WP_073421527.1">
    <property type="nucleotide sequence ID" value="NZ_FQVX01000003.1"/>
</dbReference>
<proteinExistence type="inferred from homology"/>
<keyword evidence="3 6" id="KW-0812">Transmembrane</keyword>
<evidence type="ECO:0000256" key="3">
    <source>
        <dbReference type="ARBA" id="ARBA00022692"/>
    </source>
</evidence>
<comment type="similarity">
    <text evidence="2">Belongs to the GtrA family.</text>
</comment>
<gene>
    <name evidence="8" type="ORF">SAMN05444351_3470</name>
</gene>
<dbReference type="Pfam" id="PF04138">
    <property type="entry name" value="GtrA_DPMS_TM"/>
    <property type="match status" value="1"/>
</dbReference>
<dbReference type="GO" id="GO:0000271">
    <property type="term" value="P:polysaccharide biosynthetic process"/>
    <property type="evidence" value="ECO:0007669"/>
    <property type="project" value="InterPro"/>
</dbReference>
<sequence length="145" mass="15455">MSGGRVRHLLRQVLRFLLGSCLGLAVDLGVFALGVRLGASPGVANVVSAACAVVVVYLFVTKYAFAAERSRTTFALFVGWYATSIVVFSVLIELLHDVTGWDAFVCKLVSLPPSFAANFVASKLLFRGRPAPQPEREPARDGAGA</sequence>